<reference evidence="3 4" key="1">
    <citation type="submission" date="2019-07" db="EMBL/GenBank/DDBJ databases">
        <title>Whole genome shotgun sequence of Brevifollis gellanilyticus NBRC 108608.</title>
        <authorList>
            <person name="Hosoyama A."/>
            <person name="Uohara A."/>
            <person name="Ohji S."/>
            <person name="Ichikawa N."/>
        </authorList>
    </citation>
    <scope>NUCLEOTIDE SEQUENCE [LARGE SCALE GENOMIC DNA]</scope>
    <source>
        <strain evidence="3 4">NBRC 108608</strain>
    </source>
</reference>
<dbReference type="RefSeq" id="WP_146851022.1">
    <property type="nucleotide sequence ID" value="NZ_BKAG01000017.1"/>
</dbReference>
<comment type="caution">
    <text evidence="3">The sequence shown here is derived from an EMBL/GenBank/DDBJ whole genome shotgun (WGS) entry which is preliminary data.</text>
</comment>
<comment type="similarity">
    <text evidence="1">Belongs to the CvfB family.</text>
</comment>
<name>A0A512M9N3_9BACT</name>
<dbReference type="PIRSF" id="PIRSF012524">
    <property type="entry name" value="YitL_S1"/>
    <property type="match status" value="1"/>
</dbReference>
<evidence type="ECO:0000256" key="1">
    <source>
        <dbReference type="PIRNR" id="PIRNR012524"/>
    </source>
</evidence>
<protein>
    <recommendedName>
        <fullName evidence="2">S1 motif domain-containing protein</fullName>
    </recommendedName>
</protein>
<dbReference type="InterPro" id="IPR014464">
    <property type="entry name" value="CvfB_fam"/>
</dbReference>
<dbReference type="InterPro" id="IPR048588">
    <property type="entry name" value="CvfB_S1_2nd"/>
</dbReference>
<sequence>MADLGRYNRLKVLYSTPHGIYLDGGPHGEILLPTRYVPRGTTLDQLLEVFIYRDSEDRVIATTERPLAIVGEFASLEVVGVHQQMGVFLNWGLPKDLLLPFRELSDYRPQPGDRVLVFVKLDERSDRIVATTKFNKHLSRQPALYRKGQQVPLIIANRTPLGFNALVGGTHMGLLHESRATAPLRPGQEIMGYIAAVHPGNKIDLSLDASGYQRVAPLTDRIIEELKAAGGALPFDDDSSPEGIREVFGASKAAFKQALGALFRQRKIQFTRPGIALVDPTQPAPGDWRPGQR</sequence>
<proteinExistence type="inferred from homology"/>
<dbReference type="AlphaFoldDB" id="A0A512M9N3"/>
<dbReference type="Pfam" id="PF13509">
    <property type="entry name" value="S1_2"/>
    <property type="match status" value="1"/>
</dbReference>
<dbReference type="SMART" id="SM00316">
    <property type="entry name" value="S1"/>
    <property type="match status" value="2"/>
</dbReference>
<dbReference type="OrthoDB" id="9801597at2"/>
<dbReference type="PANTHER" id="PTHR37296">
    <property type="entry name" value="CONSERVED VIRULENCE FACTOR B"/>
    <property type="match status" value="1"/>
</dbReference>
<gene>
    <name evidence="3" type="ORF">BGE01nite_27360</name>
</gene>
<dbReference type="InterPro" id="IPR003029">
    <property type="entry name" value="S1_domain"/>
</dbReference>
<dbReference type="Gene3D" id="2.40.50.140">
    <property type="entry name" value="Nucleic acid-binding proteins"/>
    <property type="match status" value="1"/>
</dbReference>
<feature type="domain" description="S1 motif" evidence="2">
    <location>
        <begin position="146"/>
        <end position="208"/>
    </location>
</feature>
<dbReference type="InterPro" id="IPR036388">
    <property type="entry name" value="WH-like_DNA-bd_sf"/>
</dbReference>
<evidence type="ECO:0000259" key="2">
    <source>
        <dbReference type="SMART" id="SM00316"/>
    </source>
</evidence>
<dbReference type="Pfam" id="PF21191">
    <property type="entry name" value="CvfB_1st"/>
    <property type="match status" value="1"/>
</dbReference>
<dbReference type="Proteomes" id="UP000321577">
    <property type="component" value="Unassembled WGS sequence"/>
</dbReference>
<dbReference type="InterPro" id="IPR012340">
    <property type="entry name" value="NA-bd_OB-fold"/>
</dbReference>
<dbReference type="GO" id="GO:0003676">
    <property type="term" value="F:nucleic acid binding"/>
    <property type="evidence" value="ECO:0007669"/>
    <property type="project" value="InterPro"/>
</dbReference>
<dbReference type="Pfam" id="PF17783">
    <property type="entry name" value="WHD_CvfB"/>
    <property type="match status" value="1"/>
</dbReference>
<dbReference type="InterPro" id="IPR039566">
    <property type="entry name" value="CvfB_S1_st"/>
</dbReference>
<dbReference type="InterPro" id="IPR040764">
    <property type="entry name" value="CvfB_WH"/>
</dbReference>
<dbReference type="PANTHER" id="PTHR37296:SF1">
    <property type="entry name" value="CONSERVED VIRULENCE FACTOR B"/>
    <property type="match status" value="1"/>
</dbReference>
<feature type="domain" description="S1 motif" evidence="2">
    <location>
        <begin position="69"/>
        <end position="133"/>
    </location>
</feature>
<evidence type="ECO:0000313" key="3">
    <source>
        <dbReference type="EMBL" id="GEP43445.1"/>
    </source>
</evidence>
<dbReference type="EMBL" id="BKAG01000017">
    <property type="protein sequence ID" value="GEP43445.1"/>
    <property type="molecule type" value="Genomic_DNA"/>
</dbReference>
<dbReference type="Gene3D" id="1.10.10.10">
    <property type="entry name" value="Winged helix-like DNA-binding domain superfamily/Winged helix DNA-binding domain"/>
    <property type="match status" value="1"/>
</dbReference>
<evidence type="ECO:0000313" key="4">
    <source>
        <dbReference type="Proteomes" id="UP000321577"/>
    </source>
</evidence>
<keyword evidence="4" id="KW-1185">Reference proteome</keyword>
<organism evidence="3 4">
    <name type="scientific">Brevifollis gellanilyticus</name>
    <dbReference type="NCBI Taxonomy" id="748831"/>
    <lineage>
        <taxon>Bacteria</taxon>
        <taxon>Pseudomonadati</taxon>
        <taxon>Verrucomicrobiota</taxon>
        <taxon>Verrucomicrobiia</taxon>
        <taxon>Verrucomicrobiales</taxon>
        <taxon>Verrucomicrobiaceae</taxon>
    </lineage>
</organism>
<accession>A0A512M9N3</accession>